<feature type="transmembrane region" description="Helical" evidence="1">
    <location>
        <begin position="48"/>
        <end position="67"/>
    </location>
</feature>
<reference evidence="2" key="1">
    <citation type="submission" date="2021-05" db="EMBL/GenBank/DDBJ databases">
        <authorList>
            <person name="Alioto T."/>
            <person name="Alioto T."/>
            <person name="Gomez Garrido J."/>
        </authorList>
    </citation>
    <scope>NUCLEOTIDE SEQUENCE</scope>
</reference>
<feature type="transmembrane region" description="Helical" evidence="1">
    <location>
        <begin position="15"/>
        <end position="36"/>
    </location>
</feature>
<organism evidence="2">
    <name type="scientific">Cacopsylla melanoneura</name>
    <dbReference type="NCBI Taxonomy" id="428564"/>
    <lineage>
        <taxon>Eukaryota</taxon>
        <taxon>Metazoa</taxon>
        <taxon>Ecdysozoa</taxon>
        <taxon>Arthropoda</taxon>
        <taxon>Hexapoda</taxon>
        <taxon>Insecta</taxon>
        <taxon>Pterygota</taxon>
        <taxon>Neoptera</taxon>
        <taxon>Paraneoptera</taxon>
        <taxon>Hemiptera</taxon>
        <taxon>Sternorrhyncha</taxon>
        <taxon>Psylloidea</taxon>
        <taxon>Psyllidae</taxon>
        <taxon>Psyllinae</taxon>
        <taxon>Cacopsylla</taxon>
    </lineage>
</organism>
<keyword evidence="1" id="KW-0812">Transmembrane</keyword>
<proteinExistence type="predicted"/>
<sequence length="118" mass="14089">MGWLWFKTVSNFRDMIEIIILAVFNTIANFIHTIEIDMMTWFKIINKPVCFNMAPEFVSYLVIFIVLNIDFDFRSFIPSGKINVRNALIGIPPCVLFLLLFGFFFFYFFKFRSVFFFC</sequence>
<keyword evidence="1" id="KW-0472">Membrane</keyword>
<dbReference type="EMBL" id="HBUF01620847">
    <property type="protein sequence ID" value="CAG6780948.1"/>
    <property type="molecule type" value="Transcribed_RNA"/>
</dbReference>
<name>A0A8D9F7X0_9HEMI</name>
<dbReference type="AlphaFoldDB" id="A0A8D9F7X0"/>
<accession>A0A8D9F7X0</accession>
<dbReference type="EMBL" id="HBUF01620845">
    <property type="protein sequence ID" value="CAG6780939.1"/>
    <property type="molecule type" value="Transcribed_RNA"/>
</dbReference>
<dbReference type="EMBL" id="HBUF01620846">
    <property type="protein sequence ID" value="CAG6780943.1"/>
    <property type="molecule type" value="Transcribed_RNA"/>
</dbReference>
<dbReference type="EMBL" id="HBUF01620844">
    <property type="protein sequence ID" value="CAG6780937.1"/>
    <property type="molecule type" value="Transcribed_RNA"/>
</dbReference>
<evidence type="ECO:0000256" key="1">
    <source>
        <dbReference type="SAM" id="Phobius"/>
    </source>
</evidence>
<feature type="transmembrane region" description="Helical" evidence="1">
    <location>
        <begin position="87"/>
        <end position="109"/>
    </location>
</feature>
<keyword evidence="1" id="KW-1133">Transmembrane helix</keyword>
<protein>
    <submittedName>
        <fullName evidence="2">Uncharacterized protein</fullName>
    </submittedName>
</protein>
<dbReference type="EMBL" id="HBUF01620848">
    <property type="protein sequence ID" value="CAG6780951.1"/>
    <property type="molecule type" value="Transcribed_RNA"/>
</dbReference>
<evidence type="ECO:0000313" key="2">
    <source>
        <dbReference type="EMBL" id="CAG6780943.1"/>
    </source>
</evidence>